<comment type="similarity">
    <text evidence="1">Belongs to the PhzF family.</text>
</comment>
<gene>
    <name evidence="4" type="ORF">SAMN04488071_2306</name>
</gene>
<dbReference type="PANTHER" id="PTHR13774">
    <property type="entry name" value="PHENAZINE BIOSYNTHESIS PROTEIN"/>
    <property type="match status" value="1"/>
</dbReference>
<dbReference type="PIRSF" id="PIRSF016184">
    <property type="entry name" value="PhzC_PhzF"/>
    <property type="match status" value="1"/>
</dbReference>
<keyword evidence="5" id="KW-1185">Reference proteome</keyword>
<dbReference type="Pfam" id="PF02567">
    <property type="entry name" value="PhzC-PhzF"/>
    <property type="match status" value="1"/>
</dbReference>
<organism evidence="4 5">
    <name type="scientific">Kordiimonas lacus</name>
    <dbReference type="NCBI Taxonomy" id="637679"/>
    <lineage>
        <taxon>Bacteria</taxon>
        <taxon>Pseudomonadati</taxon>
        <taxon>Pseudomonadota</taxon>
        <taxon>Alphaproteobacteria</taxon>
        <taxon>Kordiimonadales</taxon>
        <taxon>Kordiimonadaceae</taxon>
        <taxon>Kordiimonas</taxon>
    </lineage>
</organism>
<name>A0A1G7B0S6_9PROT</name>
<dbReference type="SUPFAM" id="SSF54506">
    <property type="entry name" value="Diaminopimelate epimerase-like"/>
    <property type="match status" value="1"/>
</dbReference>
<protein>
    <submittedName>
        <fullName evidence="4">Phenazine biosynthesis protein PhzF family</fullName>
    </submittedName>
</protein>
<evidence type="ECO:0000256" key="2">
    <source>
        <dbReference type="ARBA" id="ARBA00023235"/>
    </source>
</evidence>
<dbReference type="GO" id="GO:0005737">
    <property type="term" value="C:cytoplasm"/>
    <property type="evidence" value="ECO:0007669"/>
    <property type="project" value="TreeGrafter"/>
</dbReference>
<reference evidence="4 5" key="1">
    <citation type="submission" date="2016-10" db="EMBL/GenBank/DDBJ databases">
        <authorList>
            <person name="de Groot N.N."/>
        </authorList>
    </citation>
    <scope>NUCLEOTIDE SEQUENCE [LARGE SCALE GENOMIC DNA]</scope>
    <source>
        <strain evidence="4 5">CGMCC 1.9109</strain>
    </source>
</reference>
<dbReference type="STRING" id="637679.GCA_001550055_03471"/>
<sequence length="269" mass="29083">MRELPVYQVDAFTNQPFGGNPAAVCPLPAFLDDGLLQNIALENNLAETAFIVPSASDDVDYELRWFTPSIEVQLCGHATLASAHVVFRHLHPDWEMVRFNTASGLMTVVHAGDFLEMDFPNLHPKPMSGPEGLAEAMGAAPSEVLDANTGDDDLLLVYDNAQTIRTLAPDPLKMAALSPYGFIVTAPGDDGIDFVSRCFFPNKGIPEDPVTGSAHCAAAPYWAQRLGKQELRAKQVSARGGDLWLKVVGDRVKISGQAVEVMRGTLLLP</sequence>
<dbReference type="AlphaFoldDB" id="A0A1G7B0S6"/>
<evidence type="ECO:0000256" key="3">
    <source>
        <dbReference type="PIRSR" id="PIRSR016184-1"/>
    </source>
</evidence>
<feature type="active site" evidence="3">
    <location>
        <position position="47"/>
    </location>
</feature>
<evidence type="ECO:0000256" key="1">
    <source>
        <dbReference type="ARBA" id="ARBA00008270"/>
    </source>
</evidence>
<dbReference type="PANTHER" id="PTHR13774:SF17">
    <property type="entry name" value="PHENAZINE BIOSYNTHESIS-LIKE DOMAIN-CONTAINING PROTEIN"/>
    <property type="match status" value="1"/>
</dbReference>
<keyword evidence="2" id="KW-0413">Isomerase</keyword>
<accession>A0A1G7B0S6</accession>
<evidence type="ECO:0000313" key="5">
    <source>
        <dbReference type="Proteomes" id="UP000183685"/>
    </source>
</evidence>
<dbReference type="NCBIfam" id="TIGR00654">
    <property type="entry name" value="PhzF_family"/>
    <property type="match status" value="1"/>
</dbReference>
<dbReference type="RefSeq" id="WP_068307322.1">
    <property type="nucleotide sequence ID" value="NZ_FNAK01000005.1"/>
</dbReference>
<dbReference type="Gene3D" id="3.10.310.10">
    <property type="entry name" value="Diaminopimelate Epimerase, Chain A, domain 1"/>
    <property type="match status" value="2"/>
</dbReference>
<dbReference type="Proteomes" id="UP000183685">
    <property type="component" value="Unassembled WGS sequence"/>
</dbReference>
<dbReference type="GO" id="GO:0016853">
    <property type="term" value="F:isomerase activity"/>
    <property type="evidence" value="ECO:0007669"/>
    <property type="project" value="UniProtKB-KW"/>
</dbReference>
<dbReference type="EMBL" id="FNAK01000005">
    <property type="protein sequence ID" value="SDE20621.1"/>
    <property type="molecule type" value="Genomic_DNA"/>
</dbReference>
<dbReference type="OrthoDB" id="9788221at2"/>
<dbReference type="InterPro" id="IPR003719">
    <property type="entry name" value="Phenazine_PhzF-like"/>
</dbReference>
<proteinExistence type="inferred from homology"/>
<evidence type="ECO:0000313" key="4">
    <source>
        <dbReference type="EMBL" id="SDE20621.1"/>
    </source>
</evidence>